<accession>A0A1Y2B5S5</accession>
<reference evidence="2 3" key="1">
    <citation type="submission" date="2016-07" db="EMBL/GenBank/DDBJ databases">
        <title>Pervasive Adenine N6-methylation of Active Genes in Fungi.</title>
        <authorList>
            <consortium name="DOE Joint Genome Institute"/>
            <person name="Mondo S.J."/>
            <person name="Dannebaum R.O."/>
            <person name="Kuo R.C."/>
            <person name="Labutti K."/>
            <person name="Haridas S."/>
            <person name="Kuo A."/>
            <person name="Salamov A."/>
            <person name="Ahrendt S.R."/>
            <person name="Lipzen A."/>
            <person name="Sullivan W."/>
            <person name="Andreopoulos W.B."/>
            <person name="Clum A."/>
            <person name="Lindquist E."/>
            <person name="Daum C."/>
            <person name="Ramamoorthy G.K."/>
            <person name="Gryganskyi A."/>
            <person name="Culley D."/>
            <person name="Magnuson J.K."/>
            <person name="James T.Y."/>
            <person name="O'Malley M.A."/>
            <person name="Stajich J.E."/>
            <person name="Spatafora J.W."/>
            <person name="Visel A."/>
            <person name="Grigoriev I.V."/>
        </authorList>
    </citation>
    <scope>NUCLEOTIDE SEQUENCE [LARGE SCALE GENOMIC DNA]</scope>
    <source>
        <strain evidence="2 3">JEL800</strain>
    </source>
</reference>
<name>A0A1Y2B5S5_9FUNG</name>
<dbReference type="Gene3D" id="3.30.160.60">
    <property type="entry name" value="Classic Zinc Finger"/>
    <property type="match status" value="1"/>
</dbReference>
<comment type="caution">
    <text evidence="2">The sequence shown here is derived from an EMBL/GenBank/DDBJ whole genome shotgun (WGS) entry which is preliminary data.</text>
</comment>
<protein>
    <recommendedName>
        <fullName evidence="4">C2H2-type domain-containing protein</fullName>
    </recommendedName>
</protein>
<evidence type="ECO:0000313" key="2">
    <source>
        <dbReference type="EMBL" id="ORY29455.1"/>
    </source>
</evidence>
<evidence type="ECO:0000256" key="1">
    <source>
        <dbReference type="SAM" id="MobiDB-lite"/>
    </source>
</evidence>
<dbReference type="Proteomes" id="UP000193642">
    <property type="component" value="Unassembled WGS sequence"/>
</dbReference>
<feature type="compositionally biased region" description="Pro residues" evidence="1">
    <location>
        <begin position="16"/>
        <end position="25"/>
    </location>
</feature>
<evidence type="ECO:0000313" key="3">
    <source>
        <dbReference type="Proteomes" id="UP000193642"/>
    </source>
</evidence>
<dbReference type="EMBL" id="MCGO01000088">
    <property type="protein sequence ID" value="ORY29455.1"/>
    <property type="molecule type" value="Genomic_DNA"/>
</dbReference>
<feature type="region of interest" description="Disordered" evidence="1">
    <location>
        <begin position="1"/>
        <end position="31"/>
    </location>
</feature>
<keyword evidence="3" id="KW-1185">Reference proteome</keyword>
<evidence type="ECO:0008006" key="4">
    <source>
        <dbReference type="Google" id="ProtNLM"/>
    </source>
</evidence>
<proteinExistence type="predicted"/>
<dbReference type="AlphaFoldDB" id="A0A1Y2B5S5"/>
<gene>
    <name evidence="2" type="ORF">BCR33DRAFT_724705</name>
</gene>
<organism evidence="2 3">
    <name type="scientific">Rhizoclosmatium globosum</name>
    <dbReference type="NCBI Taxonomy" id="329046"/>
    <lineage>
        <taxon>Eukaryota</taxon>
        <taxon>Fungi</taxon>
        <taxon>Fungi incertae sedis</taxon>
        <taxon>Chytridiomycota</taxon>
        <taxon>Chytridiomycota incertae sedis</taxon>
        <taxon>Chytridiomycetes</taxon>
        <taxon>Chytridiales</taxon>
        <taxon>Chytriomycetaceae</taxon>
        <taxon>Rhizoclosmatium</taxon>
    </lineage>
</organism>
<dbReference type="InterPro" id="IPR036236">
    <property type="entry name" value="Znf_C2H2_sf"/>
</dbReference>
<dbReference type="SUPFAM" id="SSF57667">
    <property type="entry name" value="beta-beta-alpha zinc fingers"/>
    <property type="match status" value="1"/>
</dbReference>
<sequence>MLPQTPPTLHRNLHTPSPPPLPPNAPTSSRPKEIRTAYSTKIFIPQPKSSANKSVTVVCPNCSEPFTGRFSRSDLIKHCGSTCYHNLLIPPTSSTKRVKCPVKDCSKQVPWTSWTSNMADHLQTHVPEREAAYVCSVDGCRKMFVQKKSMLRCERMHCEKNLMRKNKDSGGVGLEEDIGSLCQ</sequence>